<feature type="transmembrane region" description="Helical" evidence="1">
    <location>
        <begin position="31"/>
        <end position="52"/>
    </location>
</feature>
<dbReference type="Pfam" id="PF16079">
    <property type="entry name" value="Phage_holin_5_2"/>
    <property type="match status" value="1"/>
</dbReference>
<keyword evidence="1" id="KW-0472">Membrane</keyword>
<protein>
    <recommendedName>
        <fullName evidence="3">Enolase</fullName>
    </recommendedName>
</protein>
<sequence>MDFGIASVAGITALCYLAAMAVKATAVDNKWLPVICGVIGAALGVVGMYTMPDYPATDIINAAAVGAVSGLAATGINQMYKQLTSTHRGR</sequence>
<feature type="transmembrane region" description="Helical" evidence="1">
    <location>
        <begin position="59"/>
        <end position="80"/>
    </location>
</feature>
<dbReference type="InterPro" id="IPR032111">
    <property type="entry name" value="Clostridium_phage_holin"/>
</dbReference>
<gene>
    <name evidence="2" type="ORF">CSLFYP84_02145</name>
</gene>
<reference evidence="2" key="1">
    <citation type="submission" date="2019-11" db="EMBL/GenBank/DDBJ databases">
        <authorList>
            <person name="Feng L."/>
        </authorList>
    </citation>
    <scope>NUCLEOTIDE SEQUENCE</scope>
    <source>
        <strain evidence="2">CsymbiosumLFYP84</strain>
    </source>
</reference>
<evidence type="ECO:0008006" key="3">
    <source>
        <dbReference type="Google" id="ProtNLM"/>
    </source>
</evidence>
<dbReference type="EMBL" id="CACRUA010000026">
    <property type="protein sequence ID" value="VYU41172.1"/>
    <property type="molecule type" value="Genomic_DNA"/>
</dbReference>
<evidence type="ECO:0000256" key="1">
    <source>
        <dbReference type="SAM" id="Phobius"/>
    </source>
</evidence>
<accession>A0A6N3EJX7</accession>
<name>A0A6N3EJX7_CLOSY</name>
<proteinExistence type="predicted"/>
<dbReference type="RefSeq" id="WP_156684626.1">
    <property type="nucleotide sequence ID" value="NZ_CACRUA010000026.1"/>
</dbReference>
<evidence type="ECO:0000313" key="2">
    <source>
        <dbReference type="EMBL" id="VYU41172.1"/>
    </source>
</evidence>
<keyword evidence="1" id="KW-1133">Transmembrane helix</keyword>
<dbReference type="AlphaFoldDB" id="A0A6N3EJX7"/>
<keyword evidence="1" id="KW-0812">Transmembrane</keyword>
<organism evidence="2">
    <name type="scientific">Clostridium symbiosum</name>
    <name type="common">Bacteroides symbiosus</name>
    <dbReference type="NCBI Taxonomy" id="1512"/>
    <lineage>
        <taxon>Bacteria</taxon>
        <taxon>Bacillati</taxon>
        <taxon>Bacillota</taxon>
        <taxon>Clostridia</taxon>
        <taxon>Lachnospirales</taxon>
        <taxon>Lachnospiraceae</taxon>
        <taxon>Otoolea</taxon>
    </lineage>
</organism>